<comment type="caution">
    <text evidence="2">The sequence shown here is derived from an EMBL/GenBank/DDBJ whole genome shotgun (WGS) entry which is preliminary data.</text>
</comment>
<feature type="transmembrane region" description="Helical" evidence="1">
    <location>
        <begin position="173"/>
        <end position="193"/>
    </location>
</feature>
<feature type="transmembrane region" description="Helical" evidence="1">
    <location>
        <begin position="35"/>
        <end position="54"/>
    </location>
</feature>
<dbReference type="InterPro" id="IPR036412">
    <property type="entry name" value="HAD-like_sf"/>
</dbReference>
<dbReference type="AlphaFoldDB" id="A0A7V4E5I0"/>
<gene>
    <name evidence="2" type="ORF">ENU66_03265</name>
</gene>
<evidence type="ECO:0000313" key="2">
    <source>
        <dbReference type="EMBL" id="HGL17339.1"/>
    </source>
</evidence>
<protein>
    <submittedName>
        <fullName evidence="2">Uncharacterized protein</fullName>
    </submittedName>
</protein>
<feature type="transmembrane region" description="Helical" evidence="1">
    <location>
        <begin position="144"/>
        <end position="167"/>
    </location>
</feature>
<feature type="transmembrane region" description="Helical" evidence="1">
    <location>
        <begin position="74"/>
        <end position="94"/>
    </location>
</feature>
<keyword evidence="1" id="KW-1133">Transmembrane helix</keyword>
<organism evidence="2">
    <name type="scientific">candidate division WOR-3 bacterium</name>
    <dbReference type="NCBI Taxonomy" id="2052148"/>
    <lineage>
        <taxon>Bacteria</taxon>
        <taxon>Bacteria division WOR-3</taxon>
    </lineage>
</organism>
<dbReference type="InterPro" id="IPR023214">
    <property type="entry name" value="HAD_sf"/>
</dbReference>
<keyword evidence="1" id="KW-0812">Transmembrane</keyword>
<evidence type="ECO:0000256" key="1">
    <source>
        <dbReference type="SAM" id="Phobius"/>
    </source>
</evidence>
<reference evidence="2" key="1">
    <citation type="journal article" date="2020" name="mSystems">
        <title>Genome- and Community-Level Interaction Insights into Carbon Utilization and Element Cycling Functions of Hydrothermarchaeota in Hydrothermal Sediment.</title>
        <authorList>
            <person name="Zhou Z."/>
            <person name="Liu Y."/>
            <person name="Xu W."/>
            <person name="Pan J."/>
            <person name="Luo Z.H."/>
            <person name="Li M."/>
        </authorList>
    </citation>
    <scope>NUCLEOTIDE SEQUENCE [LARGE SCALE GENOMIC DNA]</scope>
    <source>
        <strain evidence="2">SpSt-69</strain>
    </source>
</reference>
<sequence length="462" mass="54819">MNETKNLTDFDNYLLKEYEIIAEAHFRSIETISAFFRYYVLIMSIPISAIVFLFQKGGADLQLISNVLRVRIFLIGFIISVAVVGIFLCMYIINLRLDAIQYARVINGIRNYFFDISPHDLFLKKMLTVLPRSPYYPSYFEKSVFLPVVLAFTIFNGFYFFVGFWLLFYPRMYLIFLLTLLLLVFQVLIYYFFARHREIGYLKSNIIGVDIDGVLNKHRGHFCRLLKEKTGKTVEPEKITCIPVHEIPSLDVSRDDERKVFNDPTYWIDMPPDEKAPDVIRRLKNIMNFKIYIFTYRPWPDEIDEKKLFDLVSLFMQKTNNVSLKMFLLHLGIKFKMSSIVRRFKSEPMRQITVDWLRKNSILFDRLYIELGNDFSSDPRVKFINRFFLSRKKKIRFFVEDELDKAIKLSYICDLVFLIDHPYNQGESDHSRLCKGALLHMPSNVIRVSGWDEIWKYIKKVA</sequence>
<name>A0A7V4E5I0_UNCW3</name>
<proteinExistence type="predicted"/>
<dbReference type="Gene3D" id="3.40.50.1000">
    <property type="entry name" value="HAD superfamily/HAD-like"/>
    <property type="match status" value="1"/>
</dbReference>
<accession>A0A7V4E5I0</accession>
<keyword evidence="1" id="KW-0472">Membrane</keyword>
<dbReference type="EMBL" id="DTDJ01000025">
    <property type="protein sequence ID" value="HGL17339.1"/>
    <property type="molecule type" value="Genomic_DNA"/>
</dbReference>
<dbReference type="SUPFAM" id="SSF56784">
    <property type="entry name" value="HAD-like"/>
    <property type="match status" value="1"/>
</dbReference>